<gene>
    <name evidence="1" type="ORF">Purlil1_14330</name>
</gene>
<reference evidence="1 2" key="1">
    <citation type="journal article" date="2024" name="Microbiol. Resour. Announc.">
        <title>Genome annotations for the ascomycete fungi Trichoderma harzianum, Trichoderma aggressivum, and Purpureocillium lilacinum.</title>
        <authorList>
            <person name="Beijen E.P.W."/>
            <person name="Ohm R.A."/>
        </authorList>
    </citation>
    <scope>NUCLEOTIDE SEQUENCE [LARGE SCALE GENOMIC DNA]</scope>
    <source>
        <strain evidence="1 2">CBS 150709</strain>
    </source>
</reference>
<proteinExistence type="predicted"/>
<keyword evidence="2" id="KW-1185">Reference proteome</keyword>
<dbReference type="EMBL" id="JAWRVI010000736">
    <property type="protein sequence ID" value="KAK4059701.1"/>
    <property type="molecule type" value="Genomic_DNA"/>
</dbReference>
<sequence length="120" mass="12966">MDVRCDGVQSRGVKVDGVKRRSGWWAEGQGTRILVCTSVFTLALPLVLGNVQQVGVHGDPEAAAILHCLLRIPLPPFASRASHHTSCELHTTRPGSFTPLVLRDSHHTSCKPAGFTPHVL</sequence>
<evidence type="ECO:0000313" key="2">
    <source>
        <dbReference type="Proteomes" id="UP001287286"/>
    </source>
</evidence>
<name>A0ABR0BBK9_PURLI</name>
<comment type="caution">
    <text evidence="1">The sequence shown here is derived from an EMBL/GenBank/DDBJ whole genome shotgun (WGS) entry which is preliminary data.</text>
</comment>
<protein>
    <submittedName>
        <fullName evidence="1">Uncharacterized protein</fullName>
    </submittedName>
</protein>
<organism evidence="1 2">
    <name type="scientific">Purpureocillium lilacinum</name>
    <name type="common">Paecilomyces lilacinus</name>
    <dbReference type="NCBI Taxonomy" id="33203"/>
    <lineage>
        <taxon>Eukaryota</taxon>
        <taxon>Fungi</taxon>
        <taxon>Dikarya</taxon>
        <taxon>Ascomycota</taxon>
        <taxon>Pezizomycotina</taxon>
        <taxon>Sordariomycetes</taxon>
        <taxon>Hypocreomycetidae</taxon>
        <taxon>Hypocreales</taxon>
        <taxon>Ophiocordycipitaceae</taxon>
        <taxon>Purpureocillium</taxon>
    </lineage>
</organism>
<accession>A0ABR0BBK9</accession>
<dbReference type="Proteomes" id="UP001287286">
    <property type="component" value="Unassembled WGS sequence"/>
</dbReference>
<evidence type="ECO:0000313" key="1">
    <source>
        <dbReference type="EMBL" id="KAK4059701.1"/>
    </source>
</evidence>